<organism evidence="2 3">
    <name type="scientific">Rarobacter faecitabidus</name>
    <dbReference type="NCBI Taxonomy" id="13243"/>
    <lineage>
        <taxon>Bacteria</taxon>
        <taxon>Bacillati</taxon>
        <taxon>Actinomycetota</taxon>
        <taxon>Actinomycetes</taxon>
        <taxon>Micrococcales</taxon>
        <taxon>Rarobacteraceae</taxon>
        <taxon>Rarobacter</taxon>
    </lineage>
</organism>
<feature type="domain" description="Methyltransferase type 11" evidence="1">
    <location>
        <begin position="79"/>
        <end position="175"/>
    </location>
</feature>
<dbReference type="Gene3D" id="3.40.50.150">
    <property type="entry name" value="Vaccinia Virus protein VP39"/>
    <property type="match status" value="1"/>
</dbReference>
<keyword evidence="2" id="KW-0808">Transferase</keyword>
<evidence type="ECO:0000313" key="2">
    <source>
        <dbReference type="EMBL" id="TQL64520.1"/>
    </source>
</evidence>
<dbReference type="Pfam" id="PF08241">
    <property type="entry name" value="Methyltransf_11"/>
    <property type="match status" value="1"/>
</dbReference>
<dbReference type="AlphaFoldDB" id="A0A542ZWF4"/>
<proteinExistence type="predicted"/>
<dbReference type="GO" id="GO:0032259">
    <property type="term" value="P:methylation"/>
    <property type="evidence" value="ECO:0007669"/>
    <property type="project" value="UniProtKB-KW"/>
</dbReference>
<dbReference type="GO" id="GO:0008757">
    <property type="term" value="F:S-adenosylmethionine-dependent methyltransferase activity"/>
    <property type="evidence" value="ECO:0007669"/>
    <property type="project" value="InterPro"/>
</dbReference>
<dbReference type="SUPFAM" id="SSF53335">
    <property type="entry name" value="S-adenosyl-L-methionine-dependent methyltransferases"/>
    <property type="match status" value="1"/>
</dbReference>
<protein>
    <submittedName>
        <fullName evidence="2">Methyltransferase family protein</fullName>
    </submittedName>
</protein>
<evidence type="ECO:0000313" key="3">
    <source>
        <dbReference type="Proteomes" id="UP000315389"/>
    </source>
</evidence>
<name>A0A542ZWF4_RARFA</name>
<dbReference type="PANTHER" id="PTHR43591">
    <property type="entry name" value="METHYLTRANSFERASE"/>
    <property type="match status" value="1"/>
</dbReference>
<sequence length="277" mass="30462">MLTMTRSRLPANFTGYSPAEPSATRGAGRSWWDANAREYLADHGEFLAETKFVWCPEGLTEPEAALLGTVTELIGKDVLEVGCGAAQCSRWLTANGVRAVALDISQAMLDEASAMNRSAQIEVPLVLGDARELPFAEASFDHAFTAYGALPFVAELNQVFLEISRVLRPGGRWVFSVTHPVRWAFPDAPGESGLTVSKSYFDRDPYVETSARGEVTYAEYHRTIGDYVRALTRTGFTLLDIVEPEWPEDNDNVWGGWSPLRGRVIPGTAIFVARRSA</sequence>
<reference evidence="2 3" key="1">
    <citation type="submission" date="2019-06" db="EMBL/GenBank/DDBJ databases">
        <title>Sequencing the genomes of 1000 actinobacteria strains.</title>
        <authorList>
            <person name="Klenk H.-P."/>
        </authorList>
    </citation>
    <scope>NUCLEOTIDE SEQUENCE [LARGE SCALE GENOMIC DNA]</scope>
    <source>
        <strain evidence="2 3">DSM 4813</strain>
    </source>
</reference>
<keyword evidence="2" id="KW-0489">Methyltransferase</keyword>
<dbReference type="InterPro" id="IPR029063">
    <property type="entry name" value="SAM-dependent_MTases_sf"/>
</dbReference>
<accession>A0A542ZWF4</accession>
<dbReference type="Proteomes" id="UP000315389">
    <property type="component" value="Unassembled WGS sequence"/>
</dbReference>
<dbReference type="EMBL" id="VFOS01000001">
    <property type="protein sequence ID" value="TQL64520.1"/>
    <property type="molecule type" value="Genomic_DNA"/>
</dbReference>
<keyword evidence="3" id="KW-1185">Reference proteome</keyword>
<comment type="caution">
    <text evidence="2">The sequence shown here is derived from an EMBL/GenBank/DDBJ whole genome shotgun (WGS) entry which is preliminary data.</text>
</comment>
<dbReference type="CDD" id="cd02440">
    <property type="entry name" value="AdoMet_MTases"/>
    <property type="match status" value="1"/>
</dbReference>
<dbReference type="InterPro" id="IPR013216">
    <property type="entry name" value="Methyltransf_11"/>
</dbReference>
<gene>
    <name evidence="2" type="ORF">FB461_1025</name>
</gene>
<evidence type="ECO:0000259" key="1">
    <source>
        <dbReference type="Pfam" id="PF08241"/>
    </source>
</evidence>